<gene>
    <name evidence="1" type="ORF">FRX31_019783</name>
</gene>
<accession>A0A7J6W293</accession>
<protein>
    <submittedName>
        <fullName evidence="1">Uncharacterized protein</fullName>
    </submittedName>
</protein>
<dbReference type="InterPro" id="IPR018881">
    <property type="entry name" value="C2orf69_mit"/>
</dbReference>
<dbReference type="EMBL" id="JABWDY010023881">
    <property type="protein sequence ID" value="KAF5190630.1"/>
    <property type="molecule type" value="Genomic_DNA"/>
</dbReference>
<dbReference type="PANTHER" id="PTHR31296">
    <property type="entry name" value="UPF0565 PROTEIN C2ORF69"/>
    <property type="match status" value="1"/>
</dbReference>
<evidence type="ECO:0000313" key="2">
    <source>
        <dbReference type="Proteomes" id="UP000554482"/>
    </source>
</evidence>
<organism evidence="1 2">
    <name type="scientific">Thalictrum thalictroides</name>
    <name type="common">Rue-anemone</name>
    <name type="synonym">Anemone thalictroides</name>
    <dbReference type="NCBI Taxonomy" id="46969"/>
    <lineage>
        <taxon>Eukaryota</taxon>
        <taxon>Viridiplantae</taxon>
        <taxon>Streptophyta</taxon>
        <taxon>Embryophyta</taxon>
        <taxon>Tracheophyta</taxon>
        <taxon>Spermatophyta</taxon>
        <taxon>Magnoliopsida</taxon>
        <taxon>Ranunculales</taxon>
        <taxon>Ranunculaceae</taxon>
        <taxon>Thalictroideae</taxon>
        <taxon>Thalictrum</taxon>
    </lineage>
</organism>
<dbReference type="Pfam" id="PF10561">
    <property type="entry name" value="C2orf69"/>
    <property type="match status" value="1"/>
</dbReference>
<keyword evidence="2" id="KW-1185">Reference proteome</keyword>
<dbReference type="GO" id="GO:0005739">
    <property type="term" value="C:mitochondrion"/>
    <property type="evidence" value="ECO:0007669"/>
    <property type="project" value="TreeGrafter"/>
</dbReference>
<dbReference type="AlphaFoldDB" id="A0A7J6W293"/>
<dbReference type="PANTHER" id="PTHR31296:SF1">
    <property type="entry name" value="MITOCHONDRIAL PROTEIN C2ORF69"/>
    <property type="match status" value="1"/>
</dbReference>
<reference evidence="1 2" key="1">
    <citation type="submission" date="2020-06" db="EMBL/GenBank/DDBJ databases">
        <title>Transcriptomic and genomic resources for Thalictrum thalictroides and T. hernandezii: Facilitating candidate gene discovery in an emerging model plant lineage.</title>
        <authorList>
            <person name="Arias T."/>
            <person name="Riano-Pachon D.M."/>
            <person name="Di Stilio V.S."/>
        </authorList>
    </citation>
    <scope>NUCLEOTIDE SEQUENCE [LARGE SCALE GENOMIC DNA]</scope>
    <source>
        <strain evidence="2">cv. WT478/WT964</strain>
        <tissue evidence="1">Leaves</tissue>
    </source>
</reference>
<dbReference type="Proteomes" id="UP000554482">
    <property type="component" value="Unassembled WGS sequence"/>
</dbReference>
<evidence type="ECO:0000313" key="1">
    <source>
        <dbReference type="EMBL" id="KAF5190630.1"/>
    </source>
</evidence>
<name>A0A7J6W293_THATH</name>
<proteinExistence type="predicted"/>
<sequence length="331" mass="36717">MDRWNGVLRVKLNPNCNNYFSVAASLCFSPSSKTLIVPSANAIFFSGDRVEGTGNPVIEKLSDKQNIADILVSKFLNLGVTVNAWVVEASTFNGPFAVYKEFIPSVNSWGEPKCYNPDGFPASSTTVSLLSSCLEEVKNVLTGGQQETPQTRVSTSSFREPRTIIFGFSKGGTVLNQLIAEFAHLKRDPLSVSQVTREGVGGNYSDIQEENHIISGSKERLLNSIAEIHYVDVGLNSAGAYLTDNSVIENIAEQVRYRTLGIRFALHGTPRQWCDRRRPWIANEKDKLLQFLEGISQKTAGIVQVSERLYLANRLPNLQMHFEIIEILDIS</sequence>
<comment type="caution">
    <text evidence="1">The sequence shown here is derived from an EMBL/GenBank/DDBJ whole genome shotgun (WGS) entry which is preliminary data.</text>
</comment>
<dbReference type="OrthoDB" id="419333at2759"/>